<sequence length="378" mass="40074">MEEDKHHAAVDLSEEEHGGGGDPGVVISDEVVGEEALTEEEGSSAAVDNAGHGAASEVAKNDGLEQPSPESEGITAVAGGCGGSDGDDSGGPMDEHLEVPKNPMANRFAFEATDANAITYRRMLSRRRRNSGPTRFVAAGDSAEESPEEASAMADADNGDSRGREKKKDLELVEQQGEDRVVSGHLAANAIPPSTFRIRPTRSRKQSSPTRFIVREATPPLPPIDSAPAAASSSRRDSSRSRKKRRPERFIPEEGEVVARAKARRSGIALDGFITSQINSQSESMNEWERDVTAADVSAGGVGGQRERRDGITGDRACCCSITVSDEPGETAEPADDSRTIYSILAVLGASLALTMLACVLFYVIGMEPPPSDQKQEA</sequence>
<feature type="transmembrane region" description="Helical" evidence="2">
    <location>
        <begin position="341"/>
        <end position="365"/>
    </location>
</feature>
<feature type="compositionally biased region" description="Basic and acidic residues" evidence="1">
    <location>
        <begin position="159"/>
        <end position="182"/>
    </location>
</feature>
<evidence type="ECO:0000256" key="1">
    <source>
        <dbReference type="SAM" id="MobiDB-lite"/>
    </source>
</evidence>
<feature type="region of interest" description="Disordered" evidence="1">
    <location>
        <begin position="122"/>
        <end position="251"/>
    </location>
</feature>
<evidence type="ECO:0000256" key="2">
    <source>
        <dbReference type="SAM" id="Phobius"/>
    </source>
</evidence>
<accession>A0A0D9UWF2</accession>
<dbReference type="EnsemblPlants" id="LPERR01G01950.1">
    <property type="protein sequence ID" value="LPERR01G01950.1"/>
    <property type="gene ID" value="LPERR01G01950"/>
</dbReference>
<reference evidence="3 4" key="1">
    <citation type="submission" date="2012-08" db="EMBL/GenBank/DDBJ databases">
        <title>Oryza genome evolution.</title>
        <authorList>
            <person name="Wing R.A."/>
        </authorList>
    </citation>
    <scope>NUCLEOTIDE SEQUENCE</scope>
</reference>
<proteinExistence type="predicted"/>
<dbReference type="AlphaFoldDB" id="A0A0D9UWF2"/>
<organism evidence="3 4">
    <name type="scientific">Leersia perrieri</name>
    <dbReference type="NCBI Taxonomy" id="77586"/>
    <lineage>
        <taxon>Eukaryota</taxon>
        <taxon>Viridiplantae</taxon>
        <taxon>Streptophyta</taxon>
        <taxon>Embryophyta</taxon>
        <taxon>Tracheophyta</taxon>
        <taxon>Spermatophyta</taxon>
        <taxon>Magnoliopsida</taxon>
        <taxon>Liliopsida</taxon>
        <taxon>Poales</taxon>
        <taxon>Poaceae</taxon>
        <taxon>BOP clade</taxon>
        <taxon>Oryzoideae</taxon>
        <taxon>Oryzeae</taxon>
        <taxon>Oryzinae</taxon>
        <taxon>Leersia</taxon>
    </lineage>
</organism>
<dbReference type="Gramene" id="LPERR01G01950.1">
    <property type="protein sequence ID" value="LPERR01G01950.1"/>
    <property type="gene ID" value="LPERR01G01950"/>
</dbReference>
<reference evidence="4" key="2">
    <citation type="submission" date="2013-12" db="EMBL/GenBank/DDBJ databases">
        <authorList>
            <person name="Yu Y."/>
            <person name="Lee S."/>
            <person name="de Baynast K."/>
            <person name="Wissotski M."/>
            <person name="Liu L."/>
            <person name="Talag J."/>
            <person name="Goicoechea J."/>
            <person name="Angelova A."/>
            <person name="Jetty R."/>
            <person name="Kudrna D."/>
            <person name="Golser W."/>
            <person name="Rivera L."/>
            <person name="Zhang J."/>
            <person name="Wing R."/>
        </authorList>
    </citation>
    <scope>NUCLEOTIDE SEQUENCE</scope>
</reference>
<feature type="region of interest" description="Disordered" evidence="1">
    <location>
        <begin position="1"/>
        <end position="107"/>
    </location>
</feature>
<feature type="compositionally biased region" description="Acidic residues" evidence="1">
    <location>
        <begin position="31"/>
        <end position="42"/>
    </location>
</feature>
<protein>
    <submittedName>
        <fullName evidence="3">Uncharacterized protein</fullName>
    </submittedName>
</protein>
<keyword evidence="2" id="KW-1133">Transmembrane helix</keyword>
<feature type="compositionally biased region" description="Basic and acidic residues" evidence="1">
    <location>
        <begin position="1"/>
        <end position="19"/>
    </location>
</feature>
<keyword evidence="2" id="KW-0472">Membrane</keyword>
<keyword evidence="2" id="KW-0812">Transmembrane</keyword>
<evidence type="ECO:0000313" key="4">
    <source>
        <dbReference type="Proteomes" id="UP000032180"/>
    </source>
</evidence>
<reference evidence="3" key="3">
    <citation type="submission" date="2015-04" db="UniProtKB">
        <authorList>
            <consortium name="EnsemblPlants"/>
        </authorList>
    </citation>
    <scope>IDENTIFICATION</scope>
</reference>
<dbReference type="HOGENOM" id="CLU_685827_0_0_1"/>
<name>A0A0D9UWF2_9ORYZ</name>
<dbReference type="Proteomes" id="UP000032180">
    <property type="component" value="Chromosome 1"/>
</dbReference>
<evidence type="ECO:0000313" key="3">
    <source>
        <dbReference type="EnsemblPlants" id="LPERR01G01950.1"/>
    </source>
</evidence>
<dbReference type="eggNOG" id="ENOG502R77H">
    <property type="taxonomic scope" value="Eukaryota"/>
</dbReference>
<keyword evidence="4" id="KW-1185">Reference proteome</keyword>